<dbReference type="Gene3D" id="3.30.540.10">
    <property type="entry name" value="Fructose-1,6-Bisphosphatase, subunit A, domain 1"/>
    <property type="match status" value="1"/>
</dbReference>
<evidence type="ECO:0000313" key="2">
    <source>
        <dbReference type="EMBL" id="SVA25999.1"/>
    </source>
</evidence>
<feature type="compositionally biased region" description="Basic and acidic residues" evidence="1">
    <location>
        <begin position="63"/>
        <end position="80"/>
    </location>
</feature>
<reference evidence="2" key="1">
    <citation type="submission" date="2018-05" db="EMBL/GenBank/DDBJ databases">
        <authorList>
            <person name="Lanie J.A."/>
            <person name="Ng W.-L."/>
            <person name="Kazmierczak K.M."/>
            <person name="Andrzejewski T.M."/>
            <person name="Davidsen T.M."/>
            <person name="Wayne K.J."/>
            <person name="Tettelin H."/>
            <person name="Glass J.I."/>
            <person name="Rusch D."/>
            <person name="Podicherti R."/>
            <person name="Tsui H.-C.T."/>
            <person name="Winkler M.E."/>
        </authorList>
    </citation>
    <scope>NUCLEOTIDE SEQUENCE</scope>
</reference>
<dbReference type="AlphaFoldDB" id="A0A381UCX7"/>
<sequence length="256" mass="26810">MATTDDHRLAAELAAGAGSLLAALRQRLVDSNAPPAVLRHEGDRQAHHYLMDALVDRRPGDAVLSEEGRPRRGHPDRSSTDRVWVVDPLDGTREFAEPPRTDWAVHVALAEAGRPTAGAVALPGIGLTLSTAEPPNSSALPPIPTRPRIVVSRTRPALEALAVADALGADLVEMGSAGAKAMAVVRGEADAYVHTGGQHEWDSCAPVAVALATGLHATRVDGSPLDYNQADPYLPDLVVCRTELAGRILAALASLA</sequence>
<gene>
    <name evidence="2" type="ORF">METZ01_LOCUS78853</name>
</gene>
<name>A0A381UCX7_9ZZZZ</name>
<feature type="region of interest" description="Disordered" evidence="1">
    <location>
        <begin position="63"/>
        <end position="83"/>
    </location>
</feature>
<dbReference type="Pfam" id="PF00459">
    <property type="entry name" value="Inositol_P"/>
    <property type="match status" value="1"/>
</dbReference>
<dbReference type="Gene3D" id="3.40.190.80">
    <property type="match status" value="1"/>
</dbReference>
<evidence type="ECO:0008006" key="3">
    <source>
        <dbReference type="Google" id="ProtNLM"/>
    </source>
</evidence>
<proteinExistence type="predicted"/>
<protein>
    <recommendedName>
        <fullName evidence="3">3'(2'),5'-bisphosphate nucleotidase CysQ</fullName>
    </recommendedName>
</protein>
<evidence type="ECO:0000256" key="1">
    <source>
        <dbReference type="SAM" id="MobiDB-lite"/>
    </source>
</evidence>
<organism evidence="2">
    <name type="scientific">marine metagenome</name>
    <dbReference type="NCBI Taxonomy" id="408172"/>
    <lineage>
        <taxon>unclassified sequences</taxon>
        <taxon>metagenomes</taxon>
        <taxon>ecological metagenomes</taxon>
    </lineage>
</organism>
<dbReference type="GO" id="GO:0000103">
    <property type="term" value="P:sulfate assimilation"/>
    <property type="evidence" value="ECO:0007669"/>
    <property type="project" value="TreeGrafter"/>
</dbReference>
<dbReference type="GO" id="GO:0050427">
    <property type="term" value="P:3'-phosphoadenosine 5'-phosphosulfate metabolic process"/>
    <property type="evidence" value="ECO:0007669"/>
    <property type="project" value="TreeGrafter"/>
</dbReference>
<dbReference type="InterPro" id="IPR000760">
    <property type="entry name" value="Inositol_monophosphatase-like"/>
</dbReference>
<dbReference type="InterPro" id="IPR050725">
    <property type="entry name" value="CysQ/Inositol_MonoPase"/>
</dbReference>
<accession>A0A381UCX7</accession>
<dbReference type="GO" id="GO:0008441">
    <property type="term" value="F:3'(2'),5'-bisphosphate nucleotidase activity"/>
    <property type="evidence" value="ECO:0007669"/>
    <property type="project" value="TreeGrafter"/>
</dbReference>
<dbReference type="EMBL" id="UINC01006184">
    <property type="protein sequence ID" value="SVA25999.1"/>
    <property type="molecule type" value="Genomic_DNA"/>
</dbReference>
<dbReference type="CDD" id="cd01638">
    <property type="entry name" value="CysQ"/>
    <property type="match status" value="1"/>
</dbReference>
<dbReference type="PANTHER" id="PTHR43028:SF5">
    <property type="entry name" value="3'(2'),5'-BISPHOSPHATE NUCLEOTIDASE 1"/>
    <property type="match status" value="1"/>
</dbReference>
<dbReference type="SUPFAM" id="SSF56655">
    <property type="entry name" value="Carbohydrate phosphatase"/>
    <property type="match status" value="1"/>
</dbReference>
<dbReference type="PANTHER" id="PTHR43028">
    <property type="entry name" value="3'(2'),5'-BISPHOSPHATE NUCLEOTIDASE 1"/>
    <property type="match status" value="1"/>
</dbReference>